<keyword evidence="1" id="KW-0560">Oxidoreductase</keyword>
<evidence type="ECO:0000259" key="3">
    <source>
        <dbReference type="PROSITE" id="PS51471"/>
    </source>
</evidence>
<evidence type="ECO:0000313" key="4">
    <source>
        <dbReference type="EMBL" id="GHP02091.1"/>
    </source>
</evidence>
<dbReference type="OrthoDB" id="288590at2759"/>
<keyword evidence="5" id="KW-1185">Reference proteome</keyword>
<dbReference type="InterPro" id="IPR050231">
    <property type="entry name" value="Iron_ascorbate_oxido_reductase"/>
</dbReference>
<feature type="region of interest" description="Disordered" evidence="2">
    <location>
        <begin position="55"/>
        <end position="80"/>
    </location>
</feature>
<dbReference type="InterPro" id="IPR026992">
    <property type="entry name" value="DIOX_N"/>
</dbReference>
<dbReference type="InterPro" id="IPR027443">
    <property type="entry name" value="IPNS-like_sf"/>
</dbReference>
<keyword evidence="1" id="KW-0408">Iron</keyword>
<evidence type="ECO:0000256" key="1">
    <source>
        <dbReference type="RuleBase" id="RU003682"/>
    </source>
</evidence>
<dbReference type="AlphaFoldDB" id="A0A830H8Y5"/>
<protein>
    <recommendedName>
        <fullName evidence="3">Fe2OG dioxygenase domain-containing protein</fullName>
    </recommendedName>
</protein>
<evidence type="ECO:0000256" key="2">
    <source>
        <dbReference type="SAM" id="MobiDB-lite"/>
    </source>
</evidence>
<keyword evidence="1" id="KW-0479">Metal-binding</keyword>
<organism evidence="4 5">
    <name type="scientific">Pycnococcus provasolii</name>
    <dbReference type="NCBI Taxonomy" id="41880"/>
    <lineage>
        <taxon>Eukaryota</taxon>
        <taxon>Viridiplantae</taxon>
        <taxon>Chlorophyta</taxon>
        <taxon>Pseudoscourfieldiophyceae</taxon>
        <taxon>Pseudoscourfieldiales</taxon>
        <taxon>Pycnococcaceae</taxon>
        <taxon>Pycnococcus</taxon>
    </lineage>
</organism>
<proteinExistence type="inferred from homology"/>
<dbReference type="Proteomes" id="UP000660262">
    <property type="component" value="Unassembled WGS sequence"/>
</dbReference>
<dbReference type="Gene3D" id="2.60.120.330">
    <property type="entry name" value="B-lactam Antibiotic, Isopenicillin N Synthase, Chain"/>
    <property type="match status" value="1"/>
</dbReference>
<sequence>METSVITPPYARTILATNSPVNHTSAKVLSFFLCPQSKQVTMPVTTITLPPAYSMPAPEINTPRGNNNGSDPHLRPRRQTSTIRRVIPTADANAKVAIVEEAKGVKTVDLSPFFVVDESEDNETDKARVAAELAESWEASGTFLVKVSDEDKAILQNAIKVGHDFFSLPLDEKLKINQLPVPLEDLATVVRGYVPNNKESAAAVCGRPKASPDQAEKFSWMNPATLDLLAYVMEHTKGDEDALKLERAILRPNRFYDTQMEKVMLEYTRLMGKLSNATMRAVSLAMNLGEYKLLDIVSPASRTPNVNSRLLEYPATSSTASSTSTARLQGHSDGSIVTLNYRPHDDPALGGGLQILQDGAWRAVPATGDDAIVVHPGDVLEWMSDGQFPGLFHRVGQISEGAPHRNSIATFVFPSMDFDVKILNGDENNGGQTYKSMRFSKWAKDKFDAIAGGQQLDRLESFDDHLVLPNTNKK</sequence>
<comment type="similarity">
    <text evidence="1">Belongs to the iron/ascorbate-dependent oxidoreductase family.</text>
</comment>
<comment type="caution">
    <text evidence="4">The sequence shown here is derived from an EMBL/GenBank/DDBJ whole genome shotgun (WGS) entry which is preliminary data.</text>
</comment>
<feature type="domain" description="Fe2OG dioxygenase" evidence="3">
    <location>
        <begin position="303"/>
        <end position="414"/>
    </location>
</feature>
<dbReference type="InterPro" id="IPR005123">
    <property type="entry name" value="Oxoglu/Fe-dep_dioxygenase_dom"/>
</dbReference>
<dbReference type="PROSITE" id="PS51471">
    <property type="entry name" value="FE2OG_OXY"/>
    <property type="match status" value="1"/>
</dbReference>
<evidence type="ECO:0000313" key="5">
    <source>
        <dbReference type="Proteomes" id="UP000660262"/>
    </source>
</evidence>
<dbReference type="Pfam" id="PF14226">
    <property type="entry name" value="DIOX_N"/>
    <property type="match status" value="1"/>
</dbReference>
<dbReference type="GO" id="GO:0046872">
    <property type="term" value="F:metal ion binding"/>
    <property type="evidence" value="ECO:0007669"/>
    <property type="project" value="UniProtKB-KW"/>
</dbReference>
<dbReference type="EMBL" id="BNJQ01000002">
    <property type="protein sequence ID" value="GHP02091.1"/>
    <property type="molecule type" value="Genomic_DNA"/>
</dbReference>
<dbReference type="PANTHER" id="PTHR47990">
    <property type="entry name" value="2-OXOGLUTARATE (2OG) AND FE(II)-DEPENDENT OXYGENASE SUPERFAMILY PROTEIN-RELATED"/>
    <property type="match status" value="1"/>
</dbReference>
<gene>
    <name evidence="4" type="ORF">PPROV_000084700</name>
</gene>
<dbReference type="Pfam" id="PF03171">
    <property type="entry name" value="2OG-FeII_Oxy"/>
    <property type="match status" value="1"/>
</dbReference>
<accession>A0A830H8Y5</accession>
<dbReference type="SUPFAM" id="SSF51197">
    <property type="entry name" value="Clavaminate synthase-like"/>
    <property type="match status" value="1"/>
</dbReference>
<dbReference type="InterPro" id="IPR044861">
    <property type="entry name" value="IPNS-like_FE2OG_OXY"/>
</dbReference>
<name>A0A830H8Y5_9CHLO</name>
<reference evidence="4" key="1">
    <citation type="submission" date="2020-10" db="EMBL/GenBank/DDBJ databases">
        <title>Unveiling of a novel bifunctional photoreceptor, Dualchrome1, isolated from a cosmopolitan green alga.</title>
        <authorList>
            <person name="Suzuki S."/>
            <person name="Kawachi M."/>
        </authorList>
    </citation>
    <scope>NUCLEOTIDE SEQUENCE</scope>
    <source>
        <strain evidence="4">NIES 2893</strain>
    </source>
</reference>
<dbReference type="GO" id="GO:0016491">
    <property type="term" value="F:oxidoreductase activity"/>
    <property type="evidence" value="ECO:0007669"/>
    <property type="project" value="UniProtKB-KW"/>
</dbReference>